<accession>A0ABD1QM93</accession>
<proteinExistence type="predicted"/>
<protein>
    <submittedName>
        <fullName evidence="1">Uncharacterized protein</fullName>
    </submittedName>
</protein>
<reference evidence="2" key="1">
    <citation type="submission" date="2024-07" db="EMBL/GenBank/DDBJ databases">
        <title>Two chromosome-level genome assemblies of Korean endemic species Abeliophyllum distichum and Forsythia ovata (Oleaceae).</title>
        <authorList>
            <person name="Jang H."/>
        </authorList>
    </citation>
    <scope>NUCLEOTIDE SEQUENCE [LARGE SCALE GENOMIC DNA]</scope>
</reference>
<evidence type="ECO:0000313" key="1">
    <source>
        <dbReference type="EMBL" id="KAL2477345.1"/>
    </source>
</evidence>
<sequence>MKCSVTYVMEKIRHEQQENGLAWFAFQISHIHRKGFFLPLFSAPRRRPPSSSPFIRPSTFLLFQSQDLGGAGVRAVTDASAQHGGWRSADISLGNQCSSLLRAVPRYLKHLGGPAHQVLEDLRSLHVGLFDGNILFGQEKIRVVVHYYVFMDET</sequence>
<evidence type="ECO:0000313" key="2">
    <source>
        <dbReference type="Proteomes" id="UP001604277"/>
    </source>
</evidence>
<comment type="caution">
    <text evidence="1">The sequence shown here is derived from an EMBL/GenBank/DDBJ whole genome shotgun (WGS) entry which is preliminary data.</text>
</comment>
<keyword evidence="2" id="KW-1185">Reference proteome</keyword>
<dbReference type="AlphaFoldDB" id="A0ABD1QM93"/>
<name>A0ABD1QM93_9LAMI</name>
<organism evidence="1 2">
    <name type="scientific">Forsythia ovata</name>
    <dbReference type="NCBI Taxonomy" id="205694"/>
    <lineage>
        <taxon>Eukaryota</taxon>
        <taxon>Viridiplantae</taxon>
        <taxon>Streptophyta</taxon>
        <taxon>Embryophyta</taxon>
        <taxon>Tracheophyta</taxon>
        <taxon>Spermatophyta</taxon>
        <taxon>Magnoliopsida</taxon>
        <taxon>eudicotyledons</taxon>
        <taxon>Gunneridae</taxon>
        <taxon>Pentapetalae</taxon>
        <taxon>asterids</taxon>
        <taxon>lamiids</taxon>
        <taxon>Lamiales</taxon>
        <taxon>Oleaceae</taxon>
        <taxon>Forsythieae</taxon>
        <taxon>Forsythia</taxon>
    </lineage>
</organism>
<dbReference type="Proteomes" id="UP001604277">
    <property type="component" value="Unassembled WGS sequence"/>
</dbReference>
<gene>
    <name evidence="1" type="ORF">Fot_46359</name>
</gene>
<dbReference type="EMBL" id="JBFOLJ010000014">
    <property type="protein sequence ID" value="KAL2477345.1"/>
    <property type="molecule type" value="Genomic_DNA"/>
</dbReference>